<dbReference type="AlphaFoldDB" id="A0A077ZXW1"/>
<gene>
    <name evidence="3" type="primary">Contig17762.g18884</name>
    <name evidence="3" type="ORF">STYLEM_3729</name>
</gene>
<dbReference type="InterPro" id="IPR026749">
    <property type="entry name" value="Tmem135"/>
</dbReference>
<keyword evidence="2" id="KW-0472">Membrane</keyword>
<protein>
    <recommendedName>
        <fullName evidence="5">Transmembrane protein 135 N-terminal domain-containing protein</fullName>
    </recommendedName>
</protein>
<evidence type="ECO:0000256" key="2">
    <source>
        <dbReference type="SAM" id="Phobius"/>
    </source>
</evidence>
<feature type="transmembrane region" description="Helical" evidence="2">
    <location>
        <begin position="196"/>
        <end position="213"/>
    </location>
</feature>
<feature type="compositionally biased region" description="Polar residues" evidence="1">
    <location>
        <begin position="1"/>
        <end position="12"/>
    </location>
</feature>
<dbReference type="EMBL" id="CCKQ01003617">
    <property type="protein sequence ID" value="CDW74746.1"/>
    <property type="molecule type" value="Genomic_DNA"/>
</dbReference>
<feature type="transmembrane region" description="Helical" evidence="2">
    <location>
        <begin position="84"/>
        <end position="101"/>
    </location>
</feature>
<evidence type="ECO:0000256" key="1">
    <source>
        <dbReference type="SAM" id="MobiDB-lite"/>
    </source>
</evidence>
<sequence>MNQVQQTSLQSKDSLKEEQDGPKNQSLQQSESQNFKKGKGSEEKVVGILKFLQYLISTKTSHCKHNNPDCMTNAVEGLLTNMKHGVAIRGVMTFLMILLGKQKMSKINFKDQLRFPVFLGLFAFISKFVLCLFRRLRNKDDGLNSFMAGFLGGVSLLVQKDKSTRTMFALYLTVRAYDSSYLTLESKEIIPNIPNFHMVFICIINVVIVYLFFTQRERFSFSYFQMIYYLFSIHKDPNDHIMQDILTKICQKGQ</sequence>
<evidence type="ECO:0000313" key="3">
    <source>
        <dbReference type="EMBL" id="CDW74746.1"/>
    </source>
</evidence>
<dbReference type="PANTHER" id="PTHR12459">
    <property type="entry name" value="TRANSMEMBRANE PROTEIN 135-RELATED"/>
    <property type="match status" value="1"/>
</dbReference>
<feature type="compositionally biased region" description="Polar residues" evidence="1">
    <location>
        <begin position="22"/>
        <end position="35"/>
    </location>
</feature>
<proteinExistence type="predicted"/>
<accession>A0A077ZXW1</accession>
<keyword evidence="2" id="KW-0812">Transmembrane</keyword>
<evidence type="ECO:0000313" key="4">
    <source>
        <dbReference type="Proteomes" id="UP000039865"/>
    </source>
</evidence>
<feature type="region of interest" description="Disordered" evidence="1">
    <location>
        <begin position="1"/>
        <end position="39"/>
    </location>
</feature>
<dbReference type="Proteomes" id="UP000039865">
    <property type="component" value="Unassembled WGS sequence"/>
</dbReference>
<reference evidence="3 4" key="1">
    <citation type="submission" date="2014-06" db="EMBL/GenBank/DDBJ databases">
        <authorList>
            <person name="Swart Estienne"/>
        </authorList>
    </citation>
    <scope>NUCLEOTIDE SEQUENCE [LARGE SCALE GENOMIC DNA]</scope>
    <source>
        <strain evidence="3 4">130c</strain>
    </source>
</reference>
<dbReference type="OrthoDB" id="296297at2759"/>
<feature type="transmembrane region" description="Helical" evidence="2">
    <location>
        <begin position="142"/>
        <end position="159"/>
    </location>
</feature>
<feature type="transmembrane region" description="Helical" evidence="2">
    <location>
        <begin position="113"/>
        <end position="136"/>
    </location>
</feature>
<name>A0A077ZXW1_STYLE</name>
<organism evidence="3 4">
    <name type="scientific">Stylonychia lemnae</name>
    <name type="common">Ciliate</name>
    <dbReference type="NCBI Taxonomy" id="5949"/>
    <lineage>
        <taxon>Eukaryota</taxon>
        <taxon>Sar</taxon>
        <taxon>Alveolata</taxon>
        <taxon>Ciliophora</taxon>
        <taxon>Intramacronucleata</taxon>
        <taxon>Spirotrichea</taxon>
        <taxon>Stichotrichia</taxon>
        <taxon>Sporadotrichida</taxon>
        <taxon>Oxytrichidae</taxon>
        <taxon>Stylonychinae</taxon>
        <taxon>Stylonychia</taxon>
    </lineage>
</organism>
<dbReference type="OMA" id="NAIMLVM"/>
<dbReference type="PANTHER" id="PTHR12459:SF15">
    <property type="entry name" value="TRANSMEMBRANE PROTEIN 135"/>
    <property type="match status" value="1"/>
</dbReference>
<keyword evidence="2" id="KW-1133">Transmembrane helix</keyword>
<dbReference type="InParanoid" id="A0A077ZXW1"/>
<evidence type="ECO:0008006" key="5">
    <source>
        <dbReference type="Google" id="ProtNLM"/>
    </source>
</evidence>
<keyword evidence="4" id="KW-1185">Reference proteome</keyword>